<comment type="subcellular location">
    <subcellularLocation>
        <location evidence="1">Nucleus</location>
    </subcellularLocation>
</comment>
<evidence type="ECO:0000313" key="4">
    <source>
        <dbReference type="EMBL" id="ODV82733.1"/>
    </source>
</evidence>
<dbReference type="PANTHER" id="PTHR37534:SF46">
    <property type="entry name" value="ZN(II)2CYS6 TRANSCRIPTION FACTOR (EUROFUNG)"/>
    <property type="match status" value="1"/>
</dbReference>
<accession>A0A1E4STA3</accession>
<protein>
    <submittedName>
        <fullName evidence="4">Uncharacterized protein</fullName>
    </submittedName>
</protein>
<dbReference type="Pfam" id="PF11951">
    <property type="entry name" value="Fungal_trans_2"/>
    <property type="match status" value="1"/>
</dbReference>
<gene>
    <name evidence="4" type="ORF">CANARDRAFT_25648</name>
</gene>
<proteinExistence type="predicted"/>
<keyword evidence="5" id="KW-1185">Reference proteome</keyword>
<reference evidence="5" key="1">
    <citation type="submission" date="2016-04" db="EMBL/GenBank/DDBJ databases">
        <title>Comparative genomics of biotechnologically important yeasts.</title>
        <authorList>
            <consortium name="DOE Joint Genome Institute"/>
            <person name="Riley R."/>
            <person name="Haridas S."/>
            <person name="Wolfe K.H."/>
            <person name="Lopes M.R."/>
            <person name="Hittinger C.T."/>
            <person name="Goker M."/>
            <person name="Salamov A."/>
            <person name="Wisecaver J."/>
            <person name="Long T.M."/>
            <person name="Aerts A.L."/>
            <person name="Barry K."/>
            <person name="Choi C."/>
            <person name="Clum A."/>
            <person name="Coughlan A.Y."/>
            <person name="Deshpande S."/>
            <person name="Douglass A.P."/>
            <person name="Hanson S.J."/>
            <person name="Klenk H.-P."/>
            <person name="Labutti K."/>
            <person name="Lapidus A."/>
            <person name="Lindquist E."/>
            <person name="Lipzen A."/>
            <person name="Meier-Kolthoff J.P."/>
            <person name="Ohm R.A."/>
            <person name="Otillar R.P."/>
            <person name="Pangilinan J."/>
            <person name="Peng Y."/>
            <person name="Rokas A."/>
            <person name="Rosa C.A."/>
            <person name="Scheuner C."/>
            <person name="Sibirny A.A."/>
            <person name="Slot J.C."/>
            <person name="Stielow J.B."/>
            <person name="Sun H."/>
            <person name="Kurtzman C.P."/>
            <person name="Blackwell M."/>
            <person name="Grigoriev I.V."/>
            <person name="Jeffries T.W."/>
        </authorList>
    </citation>
    <scope>NUCLEOTIDE SEQUENCE [LARGE SCALE GENOMIC DNA]</scope>
    <source>
        <strain evidence="5">NRRL YB-2248</strain>
    </source>
</reference>
<dbReference type="GO" id="GO:0005634">
    <property type="term" value="C:nucleus"/>
    <property type="evidence" value="ECO:0007669"/>
    <property type="project" value="UniProtKB-SubCell"/>
</dbReference>
<evidence type="ECO:0000313" key="5">
    <source>
        <dbReference type="Proteomes" id="UP000094801"/>
    </source>
</evidence>
<sequence length="643" mass="73494">MFSTLIVENTRKQYFKKSKAKKKICEKCQADSNYVDTETTSPTNLCTHVKKNIRWVPVQLDQKYNKGADRIGKSQKKKFHEISNSENPANRSPLNHFDTAKETQNRSESQDQLFSSTLEWEIVDDRSIASDRRSTDLEETESLLILSPIPESITDLGSSEDFFQFENSPPGKEQRENSTSIPVLITISQPKERLEVRNLLQYEAPSLEDAGSIFEIRDDDEFEIDETTQPEEGVLQQHNGKQYFQDPQTSYFLSQESLLVHSNNGMSAMSLLNYYGSTLSGIPLTFSAKGHNPYKNLCALSLHFEPLYHTIAASSMVHLRKISVEALEDQNSVGQKQVSDILTISNPLEILTEILGTILCLSNVELLRSCYSSSLQRYLMLVNILLNKFIIKYGMTAFEERLRTDLTLRCSLYHLSYYDITGSLINFKDPILDKDIVIAVNRSGLNASISYLSDSYNLFGCSEEMFTILYIASRGNTEQASLLLQEMDLSDVDDVTWLSDLSDSDIADFKHVQGAWKYGAMIYLANLKSYKNGKKGIDLNSQLFVDTCVSKILRLGRQLTPGSGAEKQFFFGYLMAALTTRLQSEKEIILDFLDRMQKECGFLLFANIRELLTDYWRTNEDNYIWWIEFLKSRALEKSMLLYF</sequence>
<name>A0A1E4STA3_9ASCO</name>
<organism evidence="4 5">
    <name type="scientific">[Candida] arabinofermentans NRRL YB-2248</name>
    <dbReference type="NCBI Taxonomy" id="983967"/>
    <lineage>
        <taxon>Eukaryota</taxon>
        <taxon>Fungi</taxon>
        <taxon>Dikarya</taxon>
        <taxon>Ascomycota</taxon>
        <taxon>Saccharomycotina</taxon>
        <taxon>Pichiomycetes</taxon>
        <taxon>Pichiales</taxon>
        <taxon>Pichiaceae</taxon>
        <taxon>Ogataea</taxon>
        <taxon>Ogataea/Candida clade</taxon>
    </lineage>
</organism>
<dbReference type="Proteomes" id="UP000094801">
    <property type="component" value="Unassembled WGS sequence"/>
</dbReference>
<dbReference type="InterPro" id="IPR021858">
    <property type="entry name" value="Fun_TF"/>
</dbReference>
<keyword evidence="2" id="KW-0539">Nucleus</keyword>
<dbReference type="EMBL" id="KV453875">
    <property type="protein sequence ID" value="ODV82733.1"/>
    <property type="molecule type" value="Genomic_DNA"/>
</dbReference>
<evidence type="ECO:0000256" key="2">
    <source>
        <dbReference type="ARBA" id="ARBA00023242"/>
    </source>
</evidence>
<evidence type="ECO:0000256" key="3">
    <source>
        <dbReference type="SAM" id="MobiDB-lite"/>
    </source>
</evidence>
<evidence type="ECO:0000256" key="1">
    <source>
        <dbReference type="ARBA" id="ARBA00004123"/>
    </source>
</evidence>
<dbReference type="AlphaFoldDB" id="A0A1E4STA3"/>
<feature type="compositionally biased region" description="Polar residues" evidence="3">
    <location>
        <begin position="82"/>
        <end position="93"/>
    </location>
</feature>
<dbReference type="PANTHER" id="PTHR37534">
    <property type="entry name" value="TRANSCRIPTIONAL ACTIVATOR PROTEIN UGA3"/>
    <property type="match status" value="1"/>
</dbReference>
<feature type="region of interest" description="Disordered" evidence="3">
    <location>
        <begin position="67"/>
        <end position="96"/>
    </location>
</feature>